<evidence type="ECO:0000259" key="1">
    <source>
        <dbReference type="Pfam" id="PF07707"/>
    </source>
</evidence>
<comment type="caution">
    <text evidence="2">The sequence shown here is derived from an EMBL/GenBank/DDBJ whole genome shotgun (WGS) entry which is preliminary data.</text>
</comment>
<dbReference type="Gene3D" id="2.60.120.260">
    <property type="entry name" value="Galactose-binding domain-like"/>
    <property type="match status" value="1"/>
</dbReference>
<dbReference type="Proteomes" id="UP001470230">
    <property type="component" value="Unassembled WGS sequence"/>
</dbReference>
<organism evidence="2 3">
    <name type="scientific">Tritrichomonas musculus</name>
    <dbReference type="NCBI Taxonomy" id="1915356"/>
    <lineage>
        <taxon>Eukaryota</taxon>
        <taxon>Metamonada</taxon>
        <taxon>Parabasalia</taxon>
        <taxon>Tritrichomonadida</taxon>
        <taxon>Tritrichomonadidae</taxon>
        <taxon>Tritrichomonas</taxon>
    </lineage>
</organism>
<evidence type="ECO:0000313" key="3">
    <source>
        <dbReference type="Proteomes" id="UP001470230"/>
    </source>
</evidence>
<evidence type="ECO:0000313" key="2">
    <source>
        <dbReference type="EMBL" id="KAK8864898.1"/>
    </source>
</evidence>
<accession>A0ABR2IKN5</accession>
<proteinExistence type="predicted"/>
<dbReference type="EMBL" id="JAPFFF010000016">
    <property type="protein sequence ID" value="KAK8864898.1"/>
    <property type="molecule type" value="Genomic_DNA"/>
</dbReference>
<gene>
    <name evidence="2" type="ORF">M9Y10_010425</name>
</gene>
<dbReference type="InterPro" id="IPR008979">
    <property type="entry name" value="Galactose-bd-like_sf"/>
</dbReference>
<feature type="domain" description="BACK" evidence="1">
    <location>
        <begin position="162"/>
        <end position="236"/>
    </location>
</feature>
<sequence>MEKESLFFSLGIDNLKNVPFHKYESDFTFVVNGERYETTRYVADLLSPAIRQMHFTDKSIDEFSLNIKNLNDSKKSPHVDYFNDFLNLATFHHFTIDSDHQKYYMEYFYNLGNIDEYTRIRNNYFSELTTENAVEILISLIDIYSNIPQEFNLKMNPIKDVIDFVSNNFEEINKEELKKLNFEIIEEIIQSNSLRLNNESSLLDFILSLYEYDHSFCDLFEYVQFRNVSEESLISFIDEFEIEDLNQNIWNSICARLLPKSKEFALIKVNSIRYVPNFIEFKPEEGKEFNGIIHFLSDQLNSNLVENKIIEISSNSILSEVYHPNNLIDYKHNNYYHSKDNGDAFVLFDFKDKLVQIKNYSIKSMNNFVHYSHLRNWVLEVSSDKESWKIIDSHVDDDTLNGPGITVNFAVKKKDNNFHRFVRIRQTGKSWDPRGSHNFIGFYFIEFFGRLILNNENENEEEEKEQSDDELLNP</sequence>
<dbReference type="InterPro" id="IPR011705">
    <property type="entry name" value="BACK"/>
</dbReference>
<reference evidence="2 3" key="1">
    <citation type="submission" date="2024-04" db="EMBL/GenBank/DDBJ databases">
        <title>Tritrichomonas musculus Genome.</title>
        <authorList>
            <person name="Alves-Ferreira E."/>
            <person name="Grigg M."/>
            <person name="Lorenzi H."/>
            <person name="Galac M."/>
        </authorList>
    </citation>
    <scope>NUCLEOTIDE SEQUENCE [LARGE SCALE GENOMIC DNA]</scope>
    <source>
        <strain evidence="2 3">EAF2021</strain>
    </source>
</reference>
<dbReference type="SUPFAM" id="SSF49785">
    <property type="entry name" value="Galactose-binding domain-like"/>
    <property type="match status" value="1"/>
</dbReference>
<protein>
    <recommendedName>
        <fullName evidence="1">BACK domain-containing protein</fullName>
    </recommendedName>
</protein>
<dbReference type="Pfam" id="PF07707">
    <property type="entry name" value="BACK"/>
    <property type="match status" value="1"/>
</dbReference>
<keyword evidence="3" id="KW-1185">Reference proteome</keyword>
<name>A0ABR2IKN5_9EUKA</name>